<feature type="signal peptide" evidence="2">
    <location>
        <begin position="1"/>
        <end position="26"/>
    </location>
</feature>
<evidence type="ECO:0000256" key="2">
    <source>
        <dbReference type="SAM" id="SignalP"/>
    </source>
</evidence>
<feature type="chain" id="PRO_5014152593" evidence="2">
    <location>
        <begin position="27"/>
        <end position="407"/>
    </location>
</feature>
<gene>
    <name evidence="3" type="ORF">PSACC_00139</name>
</gene>
<protein>
    <submittedName>
        <fullName evidence="3">Uncharacterized protein</fullName>
    </submittedName>
</protein>
<evidence type="ECO:0000313" key="3">
    <source>
        <dbReference type="EMBL" id="PJF20041.1"/>
    </source>
</evidence>
<name>A0A2H9TQL5_9FUNG</name>
<feature type="region of interest" description="Disordered" evidence="1">
    <location>
        <begin position="214"/>
        <end position="240"/>
    </location>
</feature>
<dbReference type="AlphaFoldDB" id="A0A2H9TQL5"/>
<evidence type="ECO:0000313" key="4">
    <source>
        <dbReference type="Proteomes" id="UP000240830"/>
    </source>
</evidence>
<proteinExistence type="predicted"/>
<reference evidence="3 4" key="1">
    <citation type="submission" date="2016-10" db="EMBL/GenBank/DDBJ databases">
        <title>The genome of Paramicrosporidium saccamoebae is the missing link in understanding Cryptomycota and Microsporidia evolution.</title>
        <authorList>
            <person name="Quandt C.A."/>
            <person name="Beaudet D."/>
            <person name="Corsaro D."/>
            <person name="Michel R."/>
            <person name="Corradi N."/>
            <person name="James T."/>
        </authorList>
    </citation>
    <scope>NUCLEOTIDE SEQUENCE [LARGE SCALE GENOMIC DNA]</scope>
    <source>
        <strain evidence="3 4">KSL3</strain>
    </source>
</reference>
<keyword evidence="4" id="KW-1185">Reference proteome</keyword>
<dbReference type="Proteomes" id="UP000240830">
    <property type="component" value="Unassembled WGS sequence"/>
</dbReference>
<sequence>MMRFILFTTLCVLSFASVSFSALIFGERIGFIPPGQEELTTSTYTLQTDEHKVQVELYLAPQAIHVQGGSFFTVIFGTQTMVLSPGETQPLQSGDSVAVIGSLVEGITKEQIWTAVRSFPNSEALIFDLNFHHQKSVFAFGFKIFKQPLLDPQFPLPGPQDPYTDIHLAFTGIQLTSVDSQDPSTDIVLTPTGSQGPSTDIVLTLTNNPWFDKNPLPYPDDRSSAMKRHERPYDGDLPAAKRHRPDKVAFQEVQVSNFTGNGFMTQNSQVVSINVPEIGSKPSAVIELNNEIMTFMCQGGVQIFIFRDGEIHEASSILIKRFPDIRLSMDSGALTEVYGPDFKSIEIQHGDALVIFLPGHRDITLDRLLEAVNYLNSARSPLTNYQHLAYEYPDDGICVFVSVSRGP</sequence>
<organism evidence="3 4">
    <name type="scientific">Paramicrosporidium saccamoebae</name>
    <dbReference type="NCBI Taxonomy" id="1246581"/>
    <lineage>
        <taxon>Eukaryota</taxon>
        <taxon>Fungi</taxon>
        <taxon>Fungi incertae sedis</taxon>
        <taxon>Cryptomycota</taxon>
        <taxon>Cryptomycota incertae sedis</taxon>
        <taxon>Paramicrosporidium</taxon>
    </lineage>
</organism>
<keyword evidence="2" id="KW-0732">Signal</keyword>
<dbReference type="EMBL" id="MTSL01000012">
    <property type="protein sequence ID" value="PJF20041.1"/>
    <property type="molecule type" value="Genomic_DNA"/>
</dbReference>
<accession>A0A2H9TQL5</accession>
<comment type="caution">
    <text evidence="3">The sequence shown here is derived from an EMBL/GenBank/DDBJ whole genome shotgun (WGS) entry which is preliminary data.</text>
</comment>
<evidence type="ECO:0000256" key="1">
    <source>
        <dbReference type="SAM" id="MobiDB-lite"/>
    </source>
</evidence>